<dbReference type="Proteomes" id="UP000535020">
    <property type="component" value="Unassembled WGS sequence"/>
</dbReference>
<evidence type="ECO:0000313" key="2">
    <source>
        <dbReference type="Proteomes" id="UP000535020"/>
    </source>
</evidence>
<reference evidence="1 2" key="1">
    <citation type="submission" date="2020-07" db="EMBL/GenBank/DDBJ databases">
        <authorList>
            <person name="Sun Q."/>
        </authorList>
    </citation>
    <scope>NUCLEOTIDE SEQUENCE [LARGE SCALE GENOMIC DNA]</scope>
    <source>
        <strain evidence="1 2">MAH-1</strain>
    </source>
</reference>
<gene>
    <name evidence="1" type="ORF">HZF10_10845</name>
</gene>
<protein>
    <submittedName>
        <fullName evidence="1">Uncharacterized protein</fullName>
    </submittedName>
</protein>
<evidence type="ECO:0000313" key="1">
    <source>
        <dbReference type="EMBL" id="NYA71421.1"/>
    </source>
</evidence>
<dbReference type="EMBL" id="JACBJI010000004">
    <property type="protein sequence ID" value="NYA71421.1"/>
    <property type="molecule type" value="Genomic_DNA"/>
</dbReference>
<dbReference type="AlphaFoldDB" id="A0A7Y8Y2R9"/>
<accession>A0A7Y8Y2R9</accession>
<organism evidence="1 2">
    <name type="scientific">Flavobacterium agri</name>
    <dbReference type="NCBI Taxonomy" id="2743471"/>
    <lineage>
        <taxon>Bacteria</taxon>
        <taxon>Pseudomonadati</taxon>
        <taxon>Bacteroidota</taxon>
        <taxon>Flavobacteriia</taxon>
        <taxon>Flavobacteriales</taxon>
        <taxon>Flavobacteriaceae</taxon>
        <taxon>Flavobacterium</taxon>
    </lineage>
</organism>
<name>A0A7Y8Y2R9_9FLAO</name>
<proteinExistence type="predicted"/>
<comment type="caution">
    <text evidence="1">The sequence shown here is derived from an EMBL/GenBank/DDBJ whole genome shotgun (WGS) entry which is preliminary data.</text>
</comment>
<keyword evidence="2" id="KW-1185">Reference proteome</keyword>
<sequence length="160" mass="17713">MKLIASILCLFVLASADLTEIRKMYPDASKTEESAKAFHEKLAAVADNDANKVLVAYKGASETLLSKYGNTLGKKTKHMKAGASLIDAAVAAESDNIEIRMVRLSVQESVPKIVRYKKNIKEDKAFIAANYGKSGNLKEYIKNFILRSKSFSDEEKKAYK</sequence>
<dbReference type="RefSeq" id="WP_176006230.1">
    <property type="nucleotide sequence ID" value="NZ_JABWMI010000011.1"/>
</dbReference>